<evidence type="ECO:0000256" key="8">
    <source>
        <dbReference type="ARBA" id="ARBA00023329"/>
    </source>
</evidence>
<feature type="domain" description="ENTH" evidence="10">
    <location>
        <begin position="27"/>
        <end position="165"/>
    </location>
</feature>
<evidence type="ECO:0000313" key="12">
    <source>
        <dbReference type="Proteomes" id="UP000241394"/>
    </source>
</evidence>
<evidence type="ECO:0000256" key="7">
    <source>
        <dbReference type="ARBA" id="ARBA00023176"/>
    </source>
</evidence>
<dbReference type="SMART" id="SM00273">
    <property type="entry name" value="ENTH"/>
    <property type="match status" value="1"/>
</dbReference>
<accession>A0A2R6R4N5</accession>
<evidence type="ECO:0000259" key="10">
    <source>
        <dbReference type="PROSITE" id="PS50942"/>
    </source>
</evidence>
<dbReference type="GO" id="GO:0005545">
    <property type="term" value="F:1-phosphatidylinositol binding"/>
    <property type="evidence" value="ECO:0007669"/>
    <property type="project" value="InterPro"/>
</dbReference>
<dbReference type="GO" id="GO:0006900">
    <property type="term" value="P:vesicle budding from membrane"/>
    <property type="evidence" value="ECO:0007669"/>
    <property type="project" value="TreeGrafter"/>
</dbReference>
<dbReference type="SUPFAM" id="SSF48464">
    <property type="entry name" value="ENTH/VHS domain"/>
    <property type="match status" value="1"/>
</dbReference>
<dbReference type="Gene3D" id="1.20.58.150">
    <property type="entry name" value="ANTH domain"/>
    <property type="match status" value="1"/>
</dbReference>
<name>A0A2R6R4N5_ACTCC</name>
<keyword evidence="7" id="KW-0168">Coated pit</keyword>
<dbReference type="GO" id="GO:0005794">
    <property type="term" value="C:Golgi apparatus"/>
    <property type="evidence" value="ECO:0007669"/>
    <property type="project" value="UniProtKB-SubCell"/>
</dbReference>
<dbReference type="InterPro" id="IPR013809">
    <property type="entry name" value="ENTH"/>
</dbReference>
<dbReference type="InterPro" id="IPR045192">
    <property type="entry name" value="AP180-like"/>
</dbReference>
<dbReference type="AlphaFoldDB" id="A0A2R6R4N5"/>
<evidence type="ECO:0000256" key="9">
    <source>
        <dbReference type="SAM" id="MobiDB-lite"/>
    </source>
</evidence>
<dbReference type="InParanoid" id="A0A2R6R4N5"/>
<evidence type="ECO:0000256" key="2">
    <source>
        <dbReference type="ARBA" id="ARBA00004555"/>
    </source>
</evidence>
<keyword evidence="5" id="KW-0333">Golgi apparatus</keyword>
<feature type="compositionally biased region" description="Basic and acidic residues" evidence="9">
    <location>
        <begin position="302"/>
        <end position="317"/>
    </location>
</feature>
<protein>
    <submittedName>
        <fullName evidence="11">Clathrin assembly protein</fullName>
    </submittedName>
</protein>
<evidence type="ECO:0000256" key="5">
    <source>
        <dbReference type="ARBA" id="ARBA00023034"/>
    </source>
</evidence>
<dbReference type="InterPro" id="IPR048050">
    <property type="entry name" value="ANTH_N_plant"/>
</dbReference>
<evidence type="ECO:0000256" key="3">
    <source>
        <dbReference type="ARBA" id="ARBA00004600"/>
    </source>
</evidence>
<dbReference type="PROSITE" id="PS50942">
    <property type="entry name" value="ENTH"/>
    <property type="match status" value="1"/>
</dbReference>
<dbReference type="FunFam" id="1.20.58.150:FF:000006">
    <property type="entry name" value="putative clathrin assembly protein At5g35200"/>
    <property type="match status" value="1"/>
</dbReference>
<keyword evidence="4" id="KW-0254">Endocytosis</keyword>
<proteinExistence type="predicted"/>
<dbReference type="PANTHER" id="PTHR22951">
    <property type="entry name" value="CLATHRIN ASSEMBLY PROTEIN"/>
    <property type="match status" value="1"/>
</dbReference>
<feature type="region of interest" description="Disordered" evidence="9">
    <location>
        <begin position="302"/>
        <end position="336"/>
    </location>
</feature>
<sequence length="533" mass="59291">MSGGGTQKSLRQALGAIKDSTTVNLAKVNSDYKELDIAIVKATNHVERPAKEKYIRAIFVAISATRPRADVAYCIHALARRLSKTHNWAVALKTLIVIHRALREVDPTFHEELINYGRSRNRMLNLAHFKDDSSPKAWDYSAWVRPYALFLEERLECFRVLKYDVETDRSRTKDLQTPELLEQLPALQQLLFRVLGCLPQGAAVHNFVIQLALSMVASESMKIYNAISDGTVNLVDKFFEMQQHDALRALDIYRRAGQQAERLSEFYEICKNLDIGRGERFIKIEQPPSSFMQAMEEYVREAPRGSTFRKDKAKKADPPSPPPPELEPEPEPEPVKVEAPVAAPPDLLGLNDPVPGALELDEKNAMALAIVPVADQPTTTGLTPASGTTGWELALVTAPSSNESATATSKLAGGLDKLTLDSLYDDAMRRSNQNVSYNPWEPAPMAGSMMPQMTHDPFFASNSVAAPHSVQMAAMANQQQAFMFHQQQQQMMMMMGPHQQQPSNPFGNPYGAGIQSYGQGMPVQSYNPHTRLM</sequence>
<evidence type="ECO:0000256" key="6">
    <source>
        <dbReference type="ARBA" id="ARBA00023136"/>
    </source>
</evidence>
<dbReference type="GO" id="GO:0032050">
    <property type="term" value="F:clathrin heavy chain binding"/>
    <property type="evidence" value="ECO:0007669"/>
    <property type="project" value="TreeGrafter"/>
</dbReference>
<dbReference type="SUPFAM" id="SSF89009">
    <property type="entry name" value="GAT-like domain"/>
    <property type="match status" value="1"/>
</dbReference>
<dbReference type="InterPro" id="IPR014712">
    <property type="entry name" value="ANTH_dom_sf"/>
</dbReference>
<dbReference type="CDD" id="cd03564">
    <property type="entry name" value="ANTH_N"/>
    <property type="match status" value="1"/>
</dbReference>
<dbReference type="OrthoDB" id="44015at2759"/>
<evidence type="ECO:0000256" key="4">
    <source>
        <dbReference type="ARBA" id="ARBA00022583"/>
    </source>
</evidence>
<dbReference type="OMA" id="AKTRNWA"/>
<evidence type="ECO:0000313" key="11">
    <source>
        <dbReference type="EMBL" id="PSS20945.1"/>
    </source>
</evidence>
<organism evidence="11 12">
    <name type="scientific">Actinidia chinensis var. chinensis</name>
    <name type="common">Chinese soft-hair kiwi</name>
    <dbReference type="NCBI Taxonomy" id="1590841"/>
    <lineage>
        <taxon>Eukaryota</taxon>
        <taxon>Viridiplantae</taxon>
        <taxon>Streptophyta</taxon>
        <taxon>Embryophyta</taxon>
        <taxon>Tracheophyta</taxon>
        <taxon>Spermatophyta</taxon>
        <taxon>Magnoliopsida</taxon>
        <taxon>eudicotyledons</taxon>
        <taxon>Gunneridae</taxon>
        <taxon>Pentapetalae</taxon>
        <taxon>asterids</taxon>
        <taxon>Ericales</taxon>
        <taxon>Actinidiaceae</taxon>
        <taxon>Actinidia</taxon>
    </lineage>
</organism>
<evidence type="ECO:0000256" key="1">
    <source>
        <dbReference type="ARBA" id="ARBA00004132"/>
    </source>
</evidence>
<dbReference type="FunFam" id="1.25.40.90:FF:000005">
    <property type="entry name" value="Clathrin assembly protein AP180"/>
    <property type="match status" value="1"/>
</dbReference>
<gene>
    <name evidence="11" type="ORF">CEY00_Acc09984</name>
</gene>
<dbReference type="GO" id="GO:0030136">
    <property type="term" value="C:clathrin-coated vesicle"/>
    <property type="evidence" value="ECO:0007669"/>
    <property type="project" value="UniProtKB-SubCell"/>
</dbReference>
<dbReference type="GO" id="GO:0072583">
    <property type="term" value="P:clathrin-dependent endocytosis"/>
    <property type="evidence" value="ECO:0007669"/>
    <property type="project" value="InterPro"/>
</dbReference>
<reference evidence="12" key="2">
    <citation type="journal article" date="2018" name="BMC Genomics">
        <title>A manually annotated Actinidia chinensis var. chinensis (kiwifruit) genome highlights the challenges associated with draft genomes and gene prediction in plants.</title>
        <authorList>
            <person name="Pilkington S.M."/>
            <person name="Crowhurst R."/>
            <person name="Hilario E."/>
            <person name="Nardozza S."/>
            <person name="Fraser L."/>
            <person name="Peng Y."/>
            <person name="Gunaseelan K."/>
            <person name="Simpson R."/>
            <person name="Tahir J."/>
            <person name="Deroles S.C."/>
            <person name="Templeton K."/>
            <person name="Luo Z."/>
            <person name="Davy M."/>
            <person name="Cheng C."/>
            <person name="McNeilage M."/>
            <person name="Scaglione D."/>
            <person name="Liu Y."/>
            <person name="Zhang Q."/>
            <person name="Datson P."/>
            <person name="De Silva N."/>
            <person name="Gardiner S.E."/>
            <person name="Bassett H."/>
            <person name="Chagne D."/>
            <person name="McCallum J."/>
            <person name="Dzierzon H."/>
            <person name="Deng C."/>
            <person name="Wang Y.Y."/>
            <person name="Barron L."/>
            <person name="Manako K."/>
            <person name="Bowen J."/>
            <person name="Foster T.M."/>
            <person name="Erridge Z.A."/>
            <person name="Tiffin H."/>
            <person name="Waite C.N."/>
            <person name="Davies K.M."/>
            <person name="Grierson E.P."/>
            <person name="Laing W.A."/>
            <person name="Kirk R."/>
            <person name="Chen X."/>
            <person name="Wood M."/>
            <person name="Montefiori M."/>
            <person name="Brummell D.A."/>
            <person name="Schwinn K.E."/>
            <person name="Catanach A."/>
            <person name="Fullerton C."/>
            <person name="Li D."/>
            <person name="Meiyalaghan S."/>
            <person name="Nieuwenhuizen N."/>
            <person name="Read N."/>
            <person name="Prakash R."/>
            <person name="Hunter D."/>
            <person name="Zhang H."/>
            <person name="McKenzie M."/>
            <person name="Knabel M."/>
            <person name="Harris A."/>
            <person name="Allan A.C."/>
            <person name="Gleave A."/>
            <person name="Chen A."/>
            <person name="Janssen B.J."/>
            <person name="Plunkett B."/>
            <person name="Ampomah-Dwamena C."/>
            <person name="Voogd C."/>
            <person name="Leif D."/>
            <person name="Lafferty D."/>
            <person name="Souleyre E.J.F."/>
            <person name="Varkonyi-Gasic E."/>
            <person name="Gambi F."/>
            <person name="Hanley J."/>
            <person name="Yao J.L."/>
            <person name="Cheung J."/>
            <person name="David K.M."/>
            <person name="Warren B."/>
            <person name="Marsh K."/>
            <person name="Snowden K.C."/>
            <person name="Lin-Wang K."/>
            <person name="Brian L."/>
            <person name="Martinez-Sanchez M."/>
            <person name="Wang M."/>
            <person name="Ileperuma N."/>
            <person name="Macnee N."/>
            <person name="Campin R."/>
            <person name="McAtee P."/>
            <person name="Drummond R.S.M."/>
            <person name="Espley R.V."/>
            <person name="Ireland H.S."/>
            <person name="Wu R."/>
            <person name="Atkinson R.G."/>
            <person name="Karunairetnam S."/>
            <person name="Bulley S."/>
            <person name="Chunkath S."/>
            <person name="Hanley Z."/>
            <person name="Storey R."/>
            <person name="Thrimawithana A.H."/>
            <person name="Thomson S."/>
            <person name="David C."/>
            <person name="Testolin R."/>
            <person name="Huang H."/>
            <person name="Hellens R.P."/>
            <person name="Schaffer R.J."/>
        </authorList>
    </citation>
    <scope>NUCLEOTIDE SEQUENCE [LARGE SCALE GENOMIC DNA]</scope>
    <source>
        <strain evidence="12">cv. Red5</strain>
    </source>
</reference>
<keyword evidence="12" id="KW-1185">Reference proteome</keyword>
<dbReference type="PANTHER" id="PTHR22951:SF32">
    <property type="entry name" value="OS06G0175500 PROTEIN"/>
    <property type="match status" value="1"/>
</dbReference>
<dbReference type="FunCoup" id="A0A2R6R4N5">
    <property type="interactions" value="3209"/>
</dbReference>
<reference evidence="11 12" key="1">
    <citation type="submission" date="2017-07" db="EMBL/GenBank/DDBJ databases">
        <title>An improved, manually edited Actinidia chinensis var. chinensis (kiwifruit) genome highlights the challenges associated with draft genomes and gene prediction in plants.</title>
        <authorList>
            <person name="Pilkington S."/>
            <person name="Crowhurst R."/>
            <person name="Hilario E."/>
            <person name="Nardozza S."/>
            <person name="Fraser L."/>
            <person name="Peng Y."/>
            <person name="Gunaseelan K."/>
            <person name="Simpson R."/>
            <person name="Tahir J."/>
            <person name="Deroles S."/>
            <person name="Templeton K."/>
            <person name="Luo Z."/>
            <person name="Davy M."/>
            <person name="Cheng C."/>
            <person name="Mcneilage M."/>
            <person name="Scaglione D."/>
            <person name="Liu Y."/>
            <person name="Zhang Q."/>
            <person name="Datson P."/>
            <person name="De Silva N."/>
            <person name="Gardiner S."/>
            <person name="Bassett H."/>
            <person name="Chagne D."/>
            <person name="Mccallum J."/>
            <person name="Dzierzon H."/>
            <person name="Deng C."/>
            <person name="Wang Y.-Y."/>
            <person name="Barron N."/>
            <person name="Manako K."/>
            <person name="Bowen J."/>
            <person name="Foster T."/>
            <person name="Erridge Z."/>
            <person name="Tiffin H."/>
            <person name="Waite C."/>
            <person name="Davies K."/>
            <person name="Grierson E."/>
            <person name="Laing W."/>
            <person name="Kirk R."/>
            <person name="Chen X."/>
            <person name="Wood M."/>
            <person name="Montefiori M."/>
            <person name="Brummell D."/>
            <person name="Schwinn K."/>
            <person name="Catanach A."/>
            <person name="Fullerton C."/>
            <person name="Li D."/>
            <person name="Meiyalaghan S."/>
            <person name="Nieuwenhuizen N."/>
            <person name="Read N."/>
            <person name="Prakash R."/>
            <person name="Hunter D."/>
            <person name="Zhang H."/>
            <person name="Mckenzie M."/>
            <person name="Knabel M."/>
            <person name="Harris A."/>
            <person name="Allan A."/>
            <person name="Chen A."/>
            <person name="Janssen B."/>
            <person name="Plunkett B."/>
            <person name="Dwamena C."/>
            <person name="Voogd C."/>
            <person name="Leif D."/>
            <person name="Lafferty D."/>
            <person name="Souleyre E."/>
            <person name="Varkonyi-Gasic E."/>
            <person name="Gambi F."/>
            <person name="Hanley J."/>
            <person name="Yao J.-L."/>
            <person name="Cheung J."/>
            <person name="David K."/>
            <person name="Warren B."/>
            <person name="Marsh K."/>
            <person name="Snowden K."/>
            <person name="Lin-Wang K."/>
            <person name="Brian L."/>
            <person name="Martinez-Sanchez M."/>
            <person name="Wang M."/>
            <person name="Ileperuma N."/>
            <person name="Macnee N."/>
            <person name="Campin R."/>
            <person name="Mcatee P."/>
            <person name="Drummond R."/>
            <person name="Espley R."/>
            <person name="Ireland H."/>
            <person name="Wu R."/>
            <person name="Atkinson R."/>
            <person name="Karunairetnam S."/>
            <person name="Bulley S."/>
            <person name="Chunkath S."/>
            <person name="Hanley Z."/>
            <person name="Storey R."/>
            <person name="Thrimawithana A."/>
            <person name="Thomson S."/>
            <person name="David C."/>
            <person name="Testolin R."/>
        </authorList>
    </citation>
    <scope>NUCLEOTIDE SEQUENCE [LARGE SCALE GENOMIC DNA]</scope>
    <source>
        <strain evidence="12">cv. Red5</strain>
        <tissue evidence="11">Young leaf</tissue>
    </source>
</reference>
<keyword evidence="8" id="KW-0968">Cytoplasmic vesicle</keyword>
<dbReference type="GO" id="GO:0005905">
    <property type="term" value="C:clathrin-coated pit"/>
    <property type="evidence" value="ECO:0007669"/>
    <property type="project" value="UniProtKB-SubCell"/>
</dbReference>
<dbReference type="Gene3D" id="1.25.40.90">
    <property type="match status" value="1"/>
</dbReference>
<dbReference type="Pfam" id="PF07651">
    <property type="entry name" value="ANTH"/>
    <property type="match status" value="1"/>
</dbReference>
<dbReference type="Proteomes" id="UP000241394">
    <property type="component" value="Chromosome LG9"/>
</dbReference>
<dbReference type="GO" id="GO:0048268">
    <property type="term" value="P:clathrin coat assembly"/>
    <property type="evidence" value="ECO:0007669"/>
    <property type="project" value="InterPro"/>
</dbReference>
<dbReference type="EMBL" id="NKQK01000009">
    <property type="protein sequence ID" value="PSS20945.1"/>
    <property type="molecule type" value="Genomic_DNA"/>
</dbReference>
<dbReference type="InterPro" id="IPR008942">
    <property type="entry name" value="ENTH_VHS"/>
</dbReference>
<dbReference type="GO" id="GO:0000149">
    <property type="term" value="F:SNARE binding"/>
    <property type="evidence" value="ECO:0007669"/>
    <property type="project" value="TreeGrafter"/>
</dbReference>
<dbReference type="InterPro" id="IPR011417">
    <property type="entry name" value="ANTH_dom"/>
</dbReference>
<keyword evidence="6" id="KW-0472">Membrane</keyword>
<dbReference type="GO" id="GO:0005546">
    <property type="term" value="F:phosphatidylinositol-4,5-bisphosphate binding"/>
    <property type="evidence" value="ECO:0007669"/>
    <property type="project" value="TreeGrafter"/>
</dbReference>
<dbReference type="STRING" id="1590841.A0A2R6R4N5"/>
<comment type="subcellular location">
    <subcellularLocation>
        <location evidence="1">Cytoplasmic vesicle</location>
        <location evidence="1">Clathrin-coated vesicle</location>
    </subcellularLocation>
    <subcellularLocation>
        <location evidence="2">Golgi apparatus</location>
    </subcellularLocation>
    <subcellularLocation>
        <location evidence="3">Membrane</location>
        <location evidence="3">Clathrin-coated pit</location>
    </subcellularLocation>
</comment>
<dbReference type="Gramene" id="PSS20945">
    <property type="protein sequence ID" value="PSS20945"/>
    <property type="gene ID" value="CEY00_Acc09984"/>
</dbReference>
<comment type="caution">
    <text evidence="11">The sequence shown here is derived from an EMBL/GenBank/DDBJ whole genome shotgun (WGS) entry which is preliminary data.</text>
</comment>